<dbReference type="Gene3D" id="3.50.80.20">
    <property type="entry name" value="D-Ala-D-Ala carboxypeptidase C, peptidase S13"/>
    <property type="match status" value="1"/>
</dbReference>
<protein>
    <submittedName>
        <fullName evidence="4">D-alanyl-D-alanine carboxypeptidase/D-alanyl-D-alanine-endopeptidase</fullName>
        <ecNumber evidence="4">3.4.16.4</ecNumber>
    </submittedName>
</protein>
<dbReference type="MEROPS" id="S13.002"/>
<evidence type="ECO:0000313" key="5">
    <source>
        <dbReference type="Proteomes" id="UP000003688"/>
    </source>
</evidence>
<dbReference type="InterPro" id="IPR012338">
    <property type="entry name" value="Beta-lactam/transpept-like"/>
</dbReference>
<dbReference type="Proteomes" id="UP000003688">
    <property type="component" value="Unassembled WGS sequence"/>
</dbReference>
<dbReference type="SUPFAM" id="SSF56601">
    <property type="entry name" value="beta-lactamase/transpeptidase-like"/>
    <property type="match status" value="1"/>
</dbReference>
<keyword evidence="2 4" id="KW-0378">Hydrolase</keyword>
<keyword evidence="4" id="KW-0121">Carboxypeptidase</keyword>
<sequence length="514" mass="56398" precursor="true">MKKYFVPASCLSLVFSLFVFRSFAQETNRLPETLESLQKRIAKLVTKPQYDAGLFGVKIVSLDTGKTIYEHDANKLCSPASNSKLYTMAMALDRLGPDYRIKTSLYAKGKPDENGVLKGDLVIYGRGDPTINLKLHGNSMDMALQPFVDVLTNAGVKQISGDLIGDDSYFKQPPYGSGWSCDDLENYYGAEISALTINDNELILKVKPATQEGAPCELTLVPSTGYLQLINRTKTVARGQHRNINLYRPLGENVVYVEGEMAVDDAGSNEDATFHNPAGMFVTLLNETLAKRGIKITGSVRTVNWKDREVQPFKSEEWVELGAVSSLPMHDIIREVQKPSQNLYTDLMLLHVGTKTAKPGAAMEGTTTEELGIKALRTFLSEIGIKRNETIFDEGSGLSRDNVTTPAATVKLLQHMGHHKCSDVYITALPIAGVDGTLRKRMKGTAGENNVHAKTGTLRWANSLSGYVTTASGERLVFSMMLNRYYNTDPNLSKTADMDAIAVMLAGFTGKAND</sequence>
<evidence type="ECO:0000256" key="2">
    <source>
        <dbReference type="ARBA" id="ARBA00022801"/>
    </source>
</evidence>
<comment type="caution">
    <text evidence="4">The sequence shown here is derived from an EMBL/GenBank/DDBJ whole genome shotgun (WGS) entry which is preliminary data.</text>
</comment>
<gene>
    <name evidence="4" type="ORF">Cflav_PD0566</name>
</gene>
<dbReference type="EMBL" id="ABOX02000068">
    <property type="protein sequence ID" value="EEF57455.1"/>
    <property type="molecule type" value="Genomic_DNA"/>
</dbReference>
<feature type="chain" id="PRO_5002893410" evidence="3">
    <location>
        <begin position="25"/>
        <end position="514"/>
    </location>
</feature>
<proteinExistence type="inferred from homology"/>
<keyword evidence="5" id="KW-1185">Reference proteome</keyword>
<accession>B9XRU4</accession>
<dbReference type="InterPro" id="IPR000667">
    <property type="entry name" value="Peptidase_S13"/>
</dbReference>
<dbReference type="RefSeq" id="WP_007418527.1">
    <property type="nucleotide sequence ID" value="NZ_ABOX02000068.1"/>
</dbReference>
<dbReference type="AlphaFoldDB" id="B9XRU4"/>
<dbReference type="Gene3D" id="3.40.710.10">
    <property type="entry name" value="DD-peptidase/beta-lactamase superfamily"/>
    <property type="match status" value="2"/>
</dbReference>
<keyword evidence="3" id="KW-0732">Signal</keyword>
<evidence type="ECO:0000256" key="1">
    <source>
        <dbReference type="ARBA" id="ARBA00006096"/>
    </source>
</evidence>
<comment type="similarity">
    <text evidence="1">Belongs to the peptidase S13 family.</text>
</comment>
<keyword evidence="4" id="KW-0645">Protease</keyword>
<dbReference type="NCBIfam" id="TIGR00666">
    <property type="entry name" value="PBP4"/>
    <property type="match status" value="1"/>
</dbReference>
<dbReference type="PRINTS" id="PR00922">
    <property type="entry name" value="DADACBPTASE3"/>
</dbReference>
<dbReference type="PANTHER" id="PTHR30023">
    <property type="entry name" value="D-ALANYL-D-ALANINE CARBOXYPEPTIDASE"/>
    <property type="match status" value="1"/>
</dbReference>
<dbReference type="Pfam" id="PF02113">
    <property type="entry name" value="Peptidase_S13"/>
    <property type="match status" value="1"/>
</dbReference>
<reference evidence="4 5" key="1">
    <citation type="journal article" date="2011" name="J. Bacteriol.">
        <title>Genome sequence of 'Pedosphaera parvula' Ellin514, an aerobic Verrucomicrobial isolate from pasture soil.</title>
        <authorList>
            <person name="Kant R."/>
            <person name="van Passel M.W."/>
            <person name="Sangwan P."/>
            <person name="Palva A."/>
            <person name="Lucas S."/>
            <person name="Copeland A."/>
            <person name="Lapidus A."/>
            <person name="Glavina Del Rio T."/>
            <person name="Dalin E."/>
            <person name="Tice H."/>
            <person name="Bruce D."/>
            <person name="Goodwin L."/>
            <person name="Pitluck S."/>
            <person name="Chertkov O."/>
            <person name="Larimer F.W."/>
            <person name="Land M.L."/>
            <person name="Hauser L."/>
            <person name="Brettin T.S."/>
            <person name="Detter J.C."/>
            <person name="Han S."/>
            <person name="de Vos W.M."/>
            <person name="Janssen P.H."/>
            <person name="Smidt H."/>
        </authorList>
    </citation>
    <scope>NUCLEOTIDE SEQUENCE [LARGE SCALE GENOMIC DNA]</scope>
    <source>
        <strain evidence="4 5">Ellin514</strain>
    </source>
</reference>
<feature type="signal peptide" evidence="3">
    <location>
        <begin position="1"/>
        <end position="24"/>
    </location>
</feature>
<dbReference type="OrthoDB" id="9802627at2"/>
<dbReference type="GO" id="GO:0006508">
    <property type="term" value="P:proteolysis"/>
    <property type="evidence" value="ECO:0007669"/>
    <property type="project" value="InterPro"/>
</dbReference>
<evidence type="ECO:0000313" key="4">
    <source>
        <dbReference type="EMBL" id="EEF57455.1"/>
    </source>
</evidence>
<dbReference type="PANTHER" id="PTHR30023:SF0">
    <property type="entry name" value="PENICILLIN-SENSITIVE CARBOXYPEPTIDASE A"/>
    <property type="match status" value="1"/>
</dbReference>
<dbReference type="STRING" id="320771.Cflav_PD0566"/>
<organism evidence="4 5">
    <name type="scientific">Pedosphaera parvula (strain Ellin514)</name>
    <dbReference type="NCBI Taxonomy" id="320771"/>
    <lineage>
        <taxon>Bacteria</taxon>
        <taxon>Pseudomonadati</taxon>
        <taxon>Verrucomicrobiota</taxon>
        <taxon>Pedosphaerae</taxon>
        <taxon>Pedosphaerales</taxon>
        <taxon>Pedosphaeraceae</taxon>
        <taxon>Pedosphaera</taxon>
    </lineage>
</organism>
<dbReference type="GO" id="GO:0000270">
    <property type="term" value="P:peptidoglycan metabolic process"/>
    <property type="evidence" value="ECO:0007669"/>
    <property type="project" value="TreeGrafter"/>
</dbReference>
<dbReference type="GO" id="GO:0009002">
    <property type="term" value="F:serine-type D-Ala-D-Ala carboxypeptidase activity"/>
    <property type="evidence" value="ECO:0007669"/>
    <property type="project" value="UniProtKB-EC"/>
</dbReference>
<name>B9XRU4_PEDPL</name>
<dbReference type="EC" id="3.4.16.4" evidence="4"/>
<evidence type="ECO:0000256" key="3">
    <source>
        <dbReference type="SAM" id="SignalP"/>
    </source>
</evidence>